<gene>
    <name evidence="15" type="ORF">DGYR_LOCUS3142</name>
</gene>
<dbReference type="PRINTS" id="PR00722">
    <property type="entry name" value="CHYMOTRYPSIN"/>
</dbReference>
<comment type="caution">
    <text evidence="15">The sequence shown here is derived from an EMBL/GenBank/DDBJ whole genome shotgun (WGS) entry which is preliminary data.</text>
</comment>
<keyword evidence="3" id="KW-0813">Transport</keyword>
<comment type="similarity">
    <text evidence="10">Belongs to the peptidase S1 family. CLIP subfamily.</text>
</comment>
<dbReference type="Gene3D" id="2.40.10.10">
    <property type="entry name" value="Trypsin-like serine proteases"/>
    <property type="match status" value="1"/>
</dbReference>
<dbReference type="InterPro" id="IPR009003">
    <property type="entry name" value="Peptidase_S1_PA"/>
</dbReference>
<feature type="transmembrane region" description="Helical" evidence="13">
    <location>
        <begin position="195"/>
        <end position="216"/>
    </location>
</feature>
<dbReference type="InterPro" id="IPR001314">
    <property type="entry name" value="Peptidase_S1A"/>
</dbReference>
<reference evidence="15 16" key="1">
    <citation type="submission" date="2020-08" db="EMBL/GenBank/DDBJ databases">
        <authorList>
            <person name="Hejnol A."/>
        </authorList>
    </citation>
    <scope>NUCLEOTIDE SEQUENCE [LARGE SCALE GENOMIC DNA]</scope>
</reference>
<keyword evidence="8 11" id="KW-0472">Membrane</keyword>
<dbReference type="InterPro" id="IPR018108">
    <property type="entry name" value="MCP_transmembrane"/>
</dbReference>
<evidence type="ECO:0000259" key="14">
    <source>
        <dbReference type="PROSITE" id="PS50240"/>
    </source>
</evidence>
<name>A0A7I8VD55_9ANNE</name>
<dbReference type="PROSITE" id="PS50920">
    <property type="entry name" value="SOLCAR"/>
    <property type="match status" value="3"/>
</dbReference>
<dbReference type="InterPro" id="IPR043504">
    <property type="entry name" value="Peptidase_S1_PA_chymotrypsin"/>
</dbReference>
<evidence type="ECO:0000256" key="7">
    <source>
        <dbReference type="ARBA" id="ARBA00023128"/>
    </source>
</evidence>
<dbReference type="PROSITE" id="PS00134">
    <property type="entry name" value="TRYPSIN_HIS"/>
    <property type="match status" value="1"/>
</dbReference>
<dbReference type="GO" id="GO:0004252">
    <property type="term" value="F:serine-type endopeptidase activity"/>
    <property type="evidence" value="ECO:0007669"/>
    <property type="project" value="InterPro"/>
</dbReference>
<evidence type="ECO:0000256" key="9">
    <source>
        <dbReference type="ARBA" id="ARBA00023157"/>
    </source>
</evidence>
<dbReference type="InterPro" id="IPR033116">
    <property type="entry name" value="TRYPSIN_SER"/>
</dbReference>
<evidence type="ECO:0000256" key="8">
    <source>
        <dbReference type="ARBA" id="ARBA00023136"/>
    </source>
</evidence>
<dbReference type="SUPFAM" id="SSF103506">
    <property type="entry name" value="Mitochondrial carrier"/>
    <property type="match status" value="1"/>
</dbReference>
<keyword evidence="12" id="KW-0720">Serine protease</keyword>
<dbReference type="InterPro" id="IPR018114">
    <property type="entry name" value="TRYPSIN_HIS"/>
</dbReference>
<comment type="subcellular location">
    <subcellularLocation>
        <location evidence="1">Mitochondrion membrane</location>
        <topology evidence="1">Multi-pass membrane protein</topology>
    </subcellularLocation>
</comment>
<dbReference type="PROSITE" id="PS50240">
    <property type="entry name" value="TRYPSIN_DOM"/>
    <property type="match status" value="1"/>
</dbReference>
<evidence type="ECO:0000313" key="15">
    <source>
        <dbReference type="EMBL" id="CAD5114283.1"/>
    </source>
</evidence>
<evidence type="ECO:0000256" key="12">
    <source>
        <dbReference type="RuleBase" id="RU363034"/>
    </source>
</evidence>
<dbReference type="FunFam" id="2.40.10.10:FF:000002">
    <property type="entry name" value="Transmembrane protease serine"/>
    <property type="match status" value="1"/>
</dbReference>
<dbReference type="GO" id="GO:0006508">
    <property type="term" value="P:proteolysis"/>
    <property type="evidence" value="ECO:0007669"/>
    <property type="project" value="UniProtKB-KW"/>
</dbReference>
<accession>A0A7I8VD55</accession>
<dbReference type="PROSITE" id="PS51257">
    <property type="entry name" value="PROKAR_LIPOPROTEIN"/>
    <property type="match status" value="1"/>
</dbReference>
<dbReference type="InterPro" id="IPR050567">
    <property type="entry name" value="Mitochondrial_Carrier"/>
</dbReference>
<dbReference type="SMART" id="SM00020">
    <property type="entry name" value="Tryp_SPc"/>
    <property type="match status" value="1"/>
</dbReference>
<protein>
    <submittedName>
        <fullName evidence="15">DgyrCDS3426</fullName>
    </submittedName>
</protein>
<keyword evidence="9" id="KW-1015">Disulfide bond</keyword>
<feature type="domain" description="Peptidase S1" evidence="14">
    <location>
        <begin position="484"/>
        <end position="718"/>
    </location>
</feature>
<sequence length="721" mass="79212">MNDSVKELFANTLGGVAGGTACVYVGQPLDTVKVKLQTRPDIYKNAVDCFFKTFREEGIYRGLYAGSIPALLAQVAENAALFAAYGVLRKVAVALTSCKKESDLGVLSNAFCGAGAGVVSSIALCPTELVKCRLQATQSNLGPYEVTKSILKVDGISGLFRGMIPTLAREVPGYFFFFGGYEFSKYFFNCDPNKSNALCSIVCGGIGGVSLWIAVFPTDVIKSRVQVDTSLNRGFLSTGIEIAKTEGFRSLYKGMRNTYVLIMLKLLLILIIFGFGKAERTLIFIRAQTLPGENVFIRGGLTDSSCLENKKQCKIPIRHNIRPANTESSYSKWSEGDLYLDWDGSEEGQGLFQGQEAGGTPMMWTTNQQDYPRVIEIDGSGYSTFNRFSSHYWFVDLEIDCSLTSNGWFDLKAYITPDRNWESDINQYQKCASSHGNFWKPHSMGNHVAVCGQMNVFILNQNESKCGKRNMFTEVNKDFSIPRIVGGKPAPIGRWPWQGVLQYGQTIGGCGAVLLSPYWAITAAHCLQPWDINLVKIRFGEMNLLATQGTEQVMSLSQIVRHPGYGNPGAGNPYNDNDVTLLRFAEPVKINEKVNSACLPFNYKLDDFVGEDCWATGFGATKGTSEKHRLNEINVPVHSHQSCISSWGLERITQRQLCVGTPALSACGGDSGGPLVCKMGDSWVLAGTTSWGDRTCQGKPSVYSRITEFLPWIQLVTGISK</sequence>
<evidence type="ECO:0000256" key="11">
    <source>
        <dbReference type="PROSITE-ProRule" id="PRU00282"/>
    </source>
</evidence>
<evidence type="ECO:0000256" key="4">
    <source>
        <dbReference type="ARBA" id="ARBA00022692"/>
    </source>
</evidence>
<dbReference type="Gene3D" id="1.50.40.10">
    <property type="entry name" value="Mitochondrial carrier domain"/>
    <property type="match status" value="1"/>
</dbReference>
<evidence type="ECO:0000256" key="5">
    <source>
        <dbReference type="ARBA" id="ARBA00022737"/>
    </source>
</evidence>
<dbReference type="PANTHER" id="PTHR45624">
    <property type="entry name" value="MITOCHONDRIAL BASIC AMINO ACIDS TRANSPORTER-RELATED"/>
    <property type="match status" value="1"/>
</dbReference>
<evidence type="ECO:0000256" key="1">
    <source>
        <dbReference type="ARBA" id="ARBA00004225"/>
    </source>
</evidence>
<comment type="similarity">
    <text evidence="2">Belongs to the mitochondrial carrier (TC 2.A.29) family.</text>
</comment>
<evidence type="ECO:0000256" key="13">
    <source>
        <dbReference type="SAM" id="Phobius"/>
    </source>
</evidence>
<feature type="repeat" description="Solcar" evidence="11">
    <location>
        <begin position="6"/>
        <end position="91"/>
    </location>
</feature>
<keyword evidence="7" id="KW-0496">Mitochondrion</keyword>
<evidence type="ECO:0000256" key="3">
    <source>
        <dbReference type="ARBA" id="ARBA00022448"/>
    </source>
</evidence>
<evidence type="ECO:0000256" key="10">
    <source>
        <dbReference type="ARBA" id="ARBA00024195"/>
    </source>
</evidence>
<keyword evidence="4 11" id="KW-0812">Transmembrane</keyword>
<proteinExistence type="inferred from homology"/>
<dbReference type="Pfam" id="PF00153">
    <property type="entry name" value="Mito_carr"/>
    <property type="match status" value="3"/>
</dbReference>
<keyword evidence="12" id="KW-0378">Hydrolase</keyword>
<keyword evidence="16" id="KW-1185">Reference proteome</keyword>
<dbReference type="CDD" id="cd00190">
    <property type="entry name" value="Tryp_SPc"/>
    <property type="match status" value="1"/>
</dbReference>
<dbReference type="OrthoDB" id="5918597at2759"/>
<dbReference type="GO" id="GO:1990575">
    <property type="term" value="P:mitochondrial L-ornithine transmembrane transport"/>
    <property type="evidence" value="ECO:0007669"/>
    <property type="project" value="TreeGrafter"/>
</dbReference>
<dbReference type="GO" id="GO:0031966">
    <property type="term" value="C:mitochondrial membrane"/>
    <property type="evidence" value="ECO:0007669"/>
    <property type="project" value="UniProtKB-SubCell"/>
</dbReference>
<dbReference type="AlphaFoldDB" id="A0A7I8VD55"/>
<dbReference type="InterPro" id="IPR023395">
    <property type="entry name" value="MCP_dom_sf"/>
</dbReference>
<feature type="repeat" description="Solcar" evidence="11">
    <location>
        <begin position="104"/>
        <end position="187"/>
    </location>
</feature>
<dbReference type="GO" id="GO:0000064">
    <property type="term" value="F:L-ornithine transmembrane transporter activity"/>
    <property type="evidence" value="ECO:0007669"/>
    <property type="project" value="TreeGrafter"/>
</dbReference>
<dbReference type="InterPro" id="IPR001254">
    <property type="entry name" value="Trypsin_dom"/>
</dbReference>
<keyword evidence="6 13" id="KW-1133">Transmembrane helix</keyword>
<feature type="transmembrane region" description="Helical" evidence="13">
    <location>
        <begin position="258"/>
        <end position="276"/>
    </location>
</feature>
<dbReference type="PANTHER" id="PTHR45624:SF12">
    <property type="entry name" value="MITOCHONDRIAL ORNITHINE TRANSPORTER 1"/>
    <property type="match status" value="1"/>
</dbReference>
<keyword evidence="12" id="KW-0645">Protease</keyword>
<dbReference type="EMBL" id="CAJFCJ010000005">
    <property type="protein sequence ID" value="CAD5114283.1"/>
    <property type="molecule type" value="Genomic_DNA"/>
</dbReference>
<feature type="repeat" description="Solcar" evidence="11">
    <location>
        <begin position="195"/>
        <end position="279"/>
    </location>
</feature>
<organism evidence="15 16">
    <name type="scientific">Dimorphilus gyrociliatus</name>
    <dbReference type="NCBI Taxonomy" id="2664684"/>
    <lineage>
        <taxon>Eukaryota</taxon>
        <taxon>Metazoa</taxon>
        <taxon>Spiralia</taxon>
        <taxon>Lophotrochozoa</taxon>
        <taxon>Annelida</taxon>
        <taxon>Polychaeta</taxon>
        <taxon>Polychaeta incertae sedis</taxon>
        <taxon>Dinophilidae</taxon>
        <taxon>Dimorphilus</taxon>
    </lineage>
</organism>
<keyword evidence="5" id="KW-0677">Repeat</keyword>
<dbReference type="Pfam" id="PF00089">
    <property type="entry name" value="Trypsin"/>
    <property type="match status" value="1"/>
</dbReference>
<evidence type="ECO:0000256" key="2">
    <source>
        <dbReference type="ARBA" id="ARBA00006375"/>
    </source>
</evidence>
<evidence type="ECO:0000256" key="6">
    <source>
        <dbReference type="ARBA" id="ARBA00022989"/>
    </source>
</evidence>
<dbReference type="PROSITE" id="PS00135">
    <property type="entry name" value="TRYPSIN_SER"/>
    <property type="match status" value="1"/>
</dbReference>
<evidence type="ECO:0000313" key="16">
    <source>
        <dbReference type="Proteomes" id="UP000549394"/>
    </source>
</evidence>
<dbReference type="Proteomes" id="UP000549394">
    <property type="component" value="Unassembled WGS sequence"/>
</dbReference>
<dbReference type="SUPFAM" id="SSF50494">
    <property type="entry name" value="Trypsin-like serine proteases"/>
    <property type="match status" value="1"/>
</dbReference>